<evidence type="ECO:0000313" key="11">
    <source>
        <dbReference type="EMBL" id="NWY05129.1"/>
    </source>
</evidence>
<keyword evidence="6" id="KW-0333">Golgi apparatus</keyword>
<evidence type="ECO:0000256" key="1">
    <source>
        <dbReference type="ARBA" id="ARBA00004614"/>
    </source>
</evidence>
<keyword evidence="12" id="KW-1185">Reference proteome</keyword>
<evidence type="ECO:0000313" key="12">
    <source>
        <dbReference type="Proteomes" id="UP000531938"/>
    </source>
</evidence>
<feature type="region of interest" description="Disordered" evidence="9">
    <location>
        <begin position="1"/>
        <end position="43"/>
    </location>
</feature>
<dbReference type="PANTHER" id="PTHR28652:SF1">
    <property type="entry name" value="TRANSMEMBRANE PROTEIN 59-LIKE"/>
    <property type="match status" value="1"/>
</dbReference>
<feature type="region of interest" description="Disordered" evidence="9">
    <location>
        <begin position="187"/>
        <end position="226"/>
    </location>
</feature>
<feature type="non-terminal residue" evidence="11">
    <location>
        <position position="1"/>
    </location>
</feature>
<evidence type="ECO:0000256" key="4">
    <source>
        <dbReference type="ARBA" id="ARBA00022729"/>
    </source>
</evidence>
<evidence type="ECO:0000256" key="9">
    <source>
        <dbReference type="SAM" id="MobiDB-lite"/>
    </source>
</evidence>
<sequence length="280" mass="28840">GRGEARRAPAPPASLGTGLAGTRAPAPCPGPLRASAGPSSSSSRRQDAVLNACYRGCRLFSICHFVDAGAGLDATRAQCEAACAEAYGGAEEQRGCASGCRQQQLPAESGPEQGREPAPGPLAVLDLLSTLCSGIVSSAQSFISSTWTFSLQADDGKVVVFQVGLRLRSIPVPEQLGRLPLLGWHRGGTRAAPGSEPPPAPGSGQRVPEAPEPGGRAEPPPPGHDLLGCMSRRSGLPRWILAAGLLLSVAAMLWLSCAGLVTAPEHRVRTQVPGARRGDK</sequence>
<dbReference type="GO" id="GO:0000139">
    <property type="term" value="C:Golgi membrane"/>
    <property type="evidence" value="ECO:0007669"/>
    <property type="project" value="UniProtKB-SubCell"/>
</dbReference>
<keyword evidence="4" id="KW-0732">Signal</keyword>
<comment type="similarity">
    <text evidence="2">Belongs to the TMEM59 family.</text>
</comment>
<comment type="subcellular location">
    <subcellularLocation>
        <location evidence="1">Golgi apparatus membrane</location>
        <topology evidence="1">Single-pass type I membrane protein</topology>
    </subcellularLocation>
</comment>
<evidence type="ECO:0000256" key="3">
    <source>
        <dbReference type="ARBA" id="ARBA00022692"/>
    </source>
</evidence>
<evidence type="ECO:0000256" key="2">
    <source>
        <dbReference type="ARBA" id="ARBA00009643"/>
    </source>
</evidence>
<feature type="non-terminal residue" evidence="11">
    <location>
        <position position="280"/>
    </location>
</feature>
<dbReference type="EMBL" id="VZSH01000228">
    <property type="protein sequence ID" value="NWY05129.1"/>
    <property type="molecule type" value="Genomic_DNA"/>
</dbReference>
<feature type="transmembrane region" description="Helical" evidence="10">
    <location>
        <begin position="239"/>
        <end position="261"/>
    </location>
</feature>
<dbReference type="AlphaFoldDB" id="A0A7K7BA11"/>
<keyword evidence="8" id="KW-0325">Glycoprotein</keyword>
<feature type="compositionally biased region" description="Low complexity" evidence="9">
    <location>
        <begin position="31"/>
        <end position="43"/>
    </location>
</feature>
<evidence type="ECO:0000256" key="5">
    <source>
        <dbReference type="ARBA" id="ARBA00022989"/>
    </source>
</evidence>
<dbReference type="InterPro" id="IPR022065">
    <property type="entry name" value="Uncharacterised_TMEM59"/>
</dbReference>
<evidence type="ECO:0000256" key="10">
    <source>
        <dbReference type="SAM" id="Phobius"/>
    </source>
</evidence>
<organism evidence="11 12">
    <name type="scientific">Nothoprocta ornata</name>
    <dbReference type="NCBI Taxonomy" id="83376"/>
    <lineage>
        <taxon>Eukaryota</taxon>
        <taxon>Metazoa</taxon>
        <taxon>Chordata</taxon>
        <taxon>Craniata</taxon>
        <taxon>Vertebrata</taxon>
        <taxon>Euteleostomi</taxon>
        <taxon>Archelosauria</taxon>
        <taxon>Archosauria</taxon>
        <taxon>Dinosauria</taxon>
        <taxon>Saurischia</taxon>
        <taxon>Theropoda</taxon>
        <taxon>Coelurosauria</taxon>
        <taxon>Aves</taxon>
        <taxon>Palaeognathae</taxon>
        <taxon>Tinamiformes</taxon>
        <taxon>Tinamidae</taxon>
        <taxon>Nothoprocta</taxon>
    </lineage>
</organism>
<comment type="caution">
    <text evidence="11">The sequence shown here is derived from an EMBL/GenBank/DDBJ whole genome shotgun (WGS) entry which is preliminary data.</text>
</comment>
<protein>
    <submittedName>
        <fullName evidence="11">TM59L protein</fullName>
    </submittedName>
</protein>
<gene>
    <name evidence="11" type="primary">Tmem59l</name>
    <name evidence="11" type="ORF">NOTORN_R07909</name>
</gene>
<keyword evidence="5 10" id="KW-1133">Transmembrane helix</keyword>
<reference evidence="11 12" key="1">
    <citation type="submission" date="2019-09" db="EMBL/GenBank/DDBJ databases">
        <title>Bird 10,000 Genomes (B10K) Project - Family phase.</title>
        <authorList>
            <person name="Zhang G."/>
        </authorList>
    </citation>
    <scope>NUCLEOTIDE SEQUENCE [LARGE SCALE GENOMIC DNA]</scope>
    <source>
        <strain evidence="11">B10K-MSB-03</strain>
    </source>
</reference>
<evidence type="ECO:0000256" key="6">
    <source>
        <dbReference type="ARBA" id="ARBA00023034"/>
    </source>
</evidence>
<accession>A0A7K7BA11</accession>
<dbReference type="PANTHER" id="PTHR28652">
    <property type="entry name" value="TRANSMEMBRANE PROTEIN 59-LIKE PROTEIN"/>
    <property type="match status" value="1"/>
</dbReference>
<evidence type="ECO:0000256" key="8">
    <source>
        <dbReference type="ARBA" id="ARBA00023180"/>
    </source>
</evidence>
<proteinExistence type="inferred from homology"/>
<name>A0A7K7BA11_9AVES</name>
<keyword evidence="3 10" id="KW-0812">Transmembrane</keyword>
<dbReference type="Proteomes" id="UP000531938">
    <property type="component" value="Unassembled WGS sequence"/>
</dbReference>
<keyword evidence="7 10" id="KW-0472">Membrane</keyword>
<evidence type="ECO:0000256" key="7">
    <source>
        <dbReference type="ARBA" id="ARBA00023136"/>
    </source>
</evidence>
<dbReference type="Pfam" id="PF12280">
    <property type="entry name" value="BSMAP"/>
    <property type="match status" value="1"/>
</dbReference>